<protein>
    <submittedName>
        <fullName evidence="2">Uncharacterized protein</fullName>
    </submittedName>
</protein>
<name>A0A3S5AY24_9PLAT</name>
<gene>
    <name evidence="2" type="ORF">PXEA_LOCUS28529</name>
</gene>
<comment type="caution">
    <text evidence="2">The sequence shown here is derived from an EMBL/GenBank/DDBJ whole genome shotgun (WGS) entry which is preliminary data.</text>
</comment>
<accession>A0A3S5AY24</accession>
<evidence type="ECO:0000256" key="1">
    <source>
        <dbReference type="SAM" id="MobiDB-lite"/>
    </source>
</evidence>
<organism evidence="2 3">
    <name type="scientific">Protopolystoma xenopodis</name>
    <dbReference type="NCBI Taxonomy" id="117903"/>
    <lineage>
        <taxon>Eukaryota</taxon>
        <taxon>Metazoa</taxon>
        <taxon>Spiralia</taxon>
        <taxon>Lophotrochozoa</taxon>
        <taxon>Platyhelminthes</taxon>
        <taxon>Monogenea</taxon>
        <taxon>Polyopisthocotylea</taxon>
        <taxon>Polystomatidea</taxon>
        <taxon>Polystomatidae</taxon>
        <taxon>Protopolystoma</taxon>
    </lineage>
</organism>
<dbReference type="OrthoDB" id="427280at2759"/>
<sequence length="182" mass="21263">MLEEKRQKAIEKKNSPFIEDKPEGDPNLEHTVARQKSDSRIMHIKVPKGDEILPPGTPRRQTHNLYYFWPHLQLNPTVGNWCLTCNHSIHNRLPQLALHYARRGRRDLIFGFTDYTLNEYPGLKSRLMPHLKLFPKNSDDEIDFEGDEKYRHMKVFIESMGKNQMADVVGYHIEASESKAVP</sequence>
<keyword evidence="3" id="KW-1185">Reference proteome</keyword>
<dbReference type="Proteomes" id="UP000784294">
    <property type="component" value="Unassembled WGS sequence"/>
</dbReference>
<evidence type="ECO:0000313" key="2">
    <source>
        <dbReference type="EMBL" id="VEL35089.1"/>
    </source>
</evidence>
<dbReference type="EMBL" id="CAAALY010249073">
    <property type="protein sequence ID" value="VEL35089.1"/>
    <property type="molecule type" value="Genomic_DNA"/>
</dbReference>
<proteinExistence type="predicted"/>
<evidence type="ECO:0000313" key="3">
    <source>
        <dbReference type="Proteomes" id="UP000784294"/>
    </source>
</evidence>
<dbReference type="AlphaFoldDB" id="A0A3S5AY24"/>
<feature type="region of interest" description="Disordered" evidence="1">
    <location>
        <begin position="1"/>
        <end position="27"/>
    </location>
</feature>
<reference evidence="2" key="1">
    <citation type="submission" date="2018-11" db="EMBL/GenBank/DDBJ databases">
        <authorList>
            <consortium name="Pathogen Informatics"/>
        </authorList>
    </citation>
    <scope>NUCLEOTIDE SEQUENCE</scope>
</reference>